<dbReference type="EMBL" id="MBFS01002222">
    <property type="protein sequence ID" value="PVU99767.1"/>
    <property type="molecule type" value="Genomic_DNA"/>
</dbReference>
<feature type="binding site" evidence="4">
    <location>
        <position position="37"/>
    </location>
    <ligand>
        <name>Mg(2+)</name>
        <dbReference type="ChEBI" id="CHEBI:18420"/>
    </ligand>
</feature>
<dbReference type="PANTHER" id="PTHR11596:SF5">
    <property type="entry name" value="ALKALINE PHOSPHATASE"/>
    <property type="match status" value="1"/>
</dbReference>
<feature type="binding site" evidence="4">
    <location>
        <position position="280"/>
    </location>
    <ligand>
        <name>Zn(2+)</name>
        <dbReference type="ChEBI" id="CHEBI:29105"/>
        <label>2</label>
    </ligand>
</feature>
<comment type="cofactor">
    <cofactor evidence="4">
        <name>Zn(2+)</name>
        <dbReference type="ChEBI" id="CHEBI:29105"/>
    </cofactor>
    <text evidence="4">Binds 2 Zn(2+) ions.</text>
</comment>
<dbReference type="Proteomes" id="UP000245609">
    <property type="component" value="Unassembled WGS sequence"/>
</dbReference>
<feature type="binding site" evidence="4">
    <location>
        <position position="138"/>
    </location>
    <ligand>
        <name>Mg(2+)</name>
        <dbReference type="ChEBI" id="CHEBI:18420"/>
    </ligand>
</feature>
<dbReference type="CDD" id="cd16012">
    <property type="entry name" value="ALP"/>
    <property type="match status" value="1"/>
</dbReference>
<feature type="active site" description="Phosphoserine intermediate" evidence="3">
    <location>
        <position position="85"/>
    </location>
</feature>
<feature type="binding site" evidence="4">
    <location>
        <position position="136"/>
    </location>
    <ligand>
        <name>Mg(2+)</name>
        <dbReference type="ChEBI" id="CHEBI:18420"/>
    </ligand>
</feature>
<keyword evidence="4" id="KW-0479">Metal-binding</keyword>
<dbReference type="Gene3D" id="1.10.60.40">
    <property type="match status" value="1"/>
</dbReference>
<comment type="cofactor">
    <cofactor evidence="4">
        <name>Mg(2+)</name>
        <dbReference type="ChEBI" id="CHEBI:18420"/>
    </cofactor>
    <text evidence="4">Binds 1 Mg(2+) ion.</text>
</comment>
<feature type="binding site" evidence="4">
    <location>
        <position position="37"/>
    </location>
    <ligand>
        <name>Zn(2+)</name>
        <dbReference type="ChEBI" id="CHEBI:29105"/>
        <label>2</label>
    </ligand>
</feature>
<dbReference type="STRING" id="133381.A0A2T9Z593"/>
<dbReference type="Gene3D" id="3.40.720.10">
    <property type="entry name" value="Alkaline Phosphatase, subunit A"/>
    <property type="match status" value="1"/>
</dbReference>
<feature type="binding site" evidence="4">
    <location>
        <position position="275"/>
    </location>
    <ligand>
        <name>Mg(2+)</name>
        <dbReference type="ChEBI" id="CHEBI:18420"/>
    </ligand>
</feature>
<keyword evidence="4" id="KW-0862">Zinc</keyword>
<comment type="caution">
    <text evidence="7">The sequence shown here is derived from an EMBL/GenBank/DDBJ whole genome shotgun (WGS) entry which is preliminary data.</text>
</comment>
<name>A0A2T9Z593_9FUNG</name>
<keyword evidence="6" id="KW-0732">Signal</keyword>
<evidence type="ECO:0000313" key="7">
    <source>
        <dbReference type="EMBL" id="PVU99767.1"/>
    </source>
</evidence>
<feature type="binding site" evidence="4">
    <location>
        <position position="421"/>
    </location>
    <ligand>
        <name>Zn(2+)</name>
        <dbReference type="ChEBI" id="CHEBI:29105"/>
        <label>2</label>
    </ligand>
</feature>
<evidence type="ECO:0000256" key="4">
    <source>
        <dbReference type="PIRSR" id="PIRSR601952-2"/>
    </source>
</evidence>
<evidence type="ECO:0000256" key="5">
    <source>
        <dbReference type="RuleBase" id="RU003946"/>
    </source>
</evidence>
<dbReference type="InterPro" id="IPR017850">
    <property type="entry name" value="Alkaline_phosphatase_core_sf"/>
</dbReference>
<reference evidence="7 8" key="1">
    <citation type="journal article" date="2018" name="MBio">
        <title>Comparative Genomics Reveals the Core Gene Toolbox for the Fungus-Insect Symbiosis.</title>
        <authorList>
            <person name="Wang Y."/>
            <person name="Stata M."/>
            <person name="Wang W."/>
            <person name="Stajich J.E."/>
            <person name="White M.M."/>
            <person name="Moncalvo J.M."/>
        </authorList>
    </citation>
    <scope>NUCLEOTIDE SEQUENCE [LARGE SCALE GENOMIC DNA]</scope>
    <source>
        <strain evidence="7 8">SC-DP-2</strain>
    </source>
</reference>
<feature type="signal peptide" evidence="6">
    <location>
        <begin position="1"/>
        <end position="15"/>
    </location>
</feature>
<protein>
    <recommendedName>
        <fullName evidence="1">alkaline phosphatase</fullName>
        <ecNumber evidence="1">3.1.3.1</ecNumber>
    </recommendedName>
</protein>
<dbReference type="OrthoDB" id="7392499at2759"/>
<organism evidence="7 8">
    <name type="scientific">Smittium megazygosporum</name>
    <dbReference type="NCBI Taxonomy" id="133381"/>
    <lineage>
        <taxon>Eukaryota</taxon>
        <taxon>Fungi</taxon>
        <taxon>Fungi incertae sedis</taxon>
        <taxon>Zoopagomycota</taxon>
        <taxon>Kickxellomycotina</taxon>
        <taxon>Harpellomycetes</taxon>
        <taxon>Harpellales</taxon>
        <taxon>Legeriomycetaceae</taxon>
        <taxon>Smittium</taxon>
    </lineage>
</organism>
<keyword evidence="2" id="KW-0597">Phosphoprotein</keyword>
<feature type="binding site" evidence="4">
    <location>
        <position position="322"/>
    </location>
    <ligand>
        <name>Zn(2+)</name>
        <dbReference type="ChEBI" id="CHEBI:29105"/>
        <label>2</label>
    </ligand>
</feature>
<gene>
    <name evidence="7" type="ORF">BB560_005449</name>
</gene>
<evidence type="ECO:0000313" key="8">
    <source>
        <dbReference type="Proteomes" id="UP000245609"/>
    </source>
</evidence>
<keyword evidence="8" id="KW-1185">Reference proteome</keyword>
<dbReference type="AlphaFoldDB" id="A0A2T9Z593"/>
<proteinExistence type="inferred from homology"/>
<evidence type="ECO:0000256" key="3">
    <source>
        <dbReference type="PIRSR" id="PIRSR601952-1"/>
    </source>
</evidence>
<evidence type="ECO:0000256" key="1">
    <source>
        <dbReference type="ARBA" id="ARBA00012647"/>
    </source>
</evidence>
<dbReference type="Pfam" id="PF00245">
    <property type="entry name" value="Alk_phosphatase"/>
    <property type="match status" value="1"/>
</dbReference>
<dbReference type="InterPro" id="IPR001952">
    <property type="entry name" value="Alkaline_phosphatase"/>
</dbReference>
<dbReference type="GO" id="GO:0004035">
    <property type="term" value="F:alkaline phosphatase activity"/>
    <property type="evidence" value="ECO:0007669"/>
    <property type="project" value="UniProtKB-EC"/>
</dbReference>
<dbReference type="GO" id="GO:0000329">
    <property type="term" value="C:fungal-type vacuole membrane"/>
    <property type="evidence" value="ECO:0007669"/>
    <property type="project" value="TreeGrafter"/>
</dbReference>
<evidence type="ECO:0000256" key="6">
    <source>
        <dbReference type="SAM" id="SignalP"/>
    </source>
</evidence>
<feature type="chain" id="PRO_5015669645" description="alkaline phosphatase" evidence="6">
    <location>
        <begin position="16"/>
        <end position="494"/>
    </location>
</feature>
<dbReference type="GO" id="GO:0046872">
    <property type="term" value="F:metal ion binding"/>
    <property type="evidence" value="ECO:0007669"/>
    <property type="project" value="UniProtKB-KW"/>
</dbReference>
<dbReference type="EC" id="3.1.3.1" evidence="1"/>
<dbReference type="PRINTS" id="PR00113">
    <property type="entry name" value="ALKPHPHTASE"/>
</dbReference>
<evidence type="ECO:0000256" key="2">
    <source>
        <dbReference type="ARBA" id="ARBA00022553"/>
    </source>
</evidence>
<dbReference type="SUPFAM" id="SSF53649">
    <property type="entry name" value="Alkaline phosphatase-like"/>
    <property type="match status" value="1"/>
</dbReference>
<dbReference type="PANTHER" id="PTHR11596">
    <property type="entry name" value="ALKALINE PHOSPHATASE"/>
    <property type="match status" value="1"/>
</dbReference>
<sequence>MKATLFSLFALSVAARPLPSPGEKPTDVRNIIMMVSDGFGPASETFARAYVQQSDRFPMNYMSFLDELLIGSSRTRSSDSFVTDSAAGAVAFASARKTYNNGIGVDDNVKPIGTNMEGAHRLGYKTGLVVKSFITDATPAAFAAHVATRQMMDLIAEQMGGLTDLGQNVDLMFGGGRCQFIRNSTKGSCRTDDKDVWGEMGKKGWTLMSTNDEFKALTASPKLPLMGLFGLDDVPYTIDYKISDVPTLPQMAKKAIDILAEASKDSEQGFFMMIEGSRIDHAGHENDAGAHFREIVEYWETIKLVSDYIDEHPDTVMVSTSDHETGGLGLGRNNQYWVYPLVYANQTMSQQVSCANLFKLPMKNRCQYVTEVMFPIHFGLSNVTRAKVSSVLKATNQDNCLLAISEALAIDANIMWTTFGHTGVDVNIYAKGKHTEELAGNHENTDIGMWLSKMLGVDLKKATERVKDINVFQYPYIKDSSTYVFTPSLDYYHK</sequence>
<comment type="similarity">
    <text evidence="5">Belongs to the alkaline phosphatase family.</text>
</comment>
<keyword evidence="4" id="KW-0460">Magnesium</keyword>
<dbReference type="SMART" id="SM00098">
    <property type="entry name" value="alkPPc"/>
    <property type="match status" value="1"/>
</dbReference>
<accession>A0A2T9Z593</accession>
<feature type="binding site" evidence="4">
    <location>
        <position position="323"/>
    </location>
    <ligand>
        <name>Zn(2+)</name>
        <dbReference type="ChEBI" id="CHEBI:29105"/>
        <label>2</label>
    </ligand>
</feature>
<feature type="binding site" evidence="4">
    <location>
        <position position="284"/>
    </location>
    <ligand>
        <name>Zn(2+)</name>
        <dbReference type="ChEBI" id="CHEBI:29105"/>
        <label>2</label>
    </ligand>
</feature>